<comment type="cofactor">
    <cofactor evidence="2">
        <name>Mg(2+)</name>
        <dbReference type="ChEBI" id="CHEBI:18420"/>
    </cofactor>
    <text evidence="2">Binds 2 magnesium ions per subunit.</text>
</comment>
<comment type="caution">
    <text evidence="3">The sequence shown here is derived from an EMBL/GenBank/DDBJ whole genome shotgun (WGS) entry which is preliminary data.</text>
</comment>
<reference evidence="3 4" key="1">
    <citation type="submission" date="2020-08" db="EMBL/GenBank/DDBJ databases">
        <title>Genomic Encyclopedia of Type Strains, Phase IV (KMG-IV): sequencing the most valuable type-strain genomes for metagenomic binning, comparative biology and taxonomic classification.</title>
        <authorList>
            <person name="Goeker M."/>
        </authorList>
    </citation>
    <scope>NUCLEOTIDE SEQUENCE [LARGE SCALE GENOMIC DNA]</scope>
    <source>
        <strain evidence="3 4">DSM 24163</strain>
    </source>
</reference>
<keyword evidence="2" id="KW-0133">Cell shape</keyword>
<feature type="binding site" evidence="2">
    <location>
        <begin position="28"/>
        <end position="31"/>
    </location>
    <ligand>
        <name>substrate</name>
    </ligand>
</feature>
<dbReference type="GO" id="GO:0008834">
    <property type="term" value="F:ditrans,polycis-undecaprenyl-diphosphate synthase [(2E,6E)-farnesyl-diphosphate specific] activity"/>
    <property type="evidence" value="ECO:0007669"/>
    <property type="project" value="UniProtKB-UniRule"/>
</dbReference>
<accession>A0A7W8D2T6</accession>
<feature type="binding site" evidence="2">
    <location>
        <position position="32"/>
    </location>
    <ligand>
        <name>substrate</name>
    </ligand>
</feature>
<dbReference type="Proteomes" id="UP000521199">
    <property type="component" value="Unassembled WGS sequence"/>
</dbReference>
<dbReference type="PANTHER" id="PTHR10291:SF0">
    <property type="entry name" value="DEHYDRODOLICHYL DIPHOSPHATE SYNTHASE 2"/>
    <property type="match status" value="1"/>
</dbReference>
<feature type="binding site" evidence="2">
    <location>
        <begin position="201"/>
        <end position="203"/>
    </location>
    <ligand>
        <name>substrate</name>
    </ligand>
</feature>
<feature type="binding site" evidence="2">
    <location>
        <position position="76"/>
    </location>
    <ligand>
        <name>substrate</name>
    </ligand>
</feature>
<gene>
    <name evidence="2" type="primary">uppS</name>
    <name evidence="3" type="ORF">HNQ52_000439</name>
</gene>
<dbReference type="PROSITE" id="PS01066">
    <property type="entry name" value="UPP_SYNTHASE"/>
    <property type="match status" value="1"/>
</dbReference>
<feature type="binding site" evidence="2">
    <location>
        <position position="214"/>
    </location>
    <ligand>
        <name>Mg(2+)</name>
        <dbReference type="ChEBI" id="CHEBI:18420"/>
    </ligand>
</feature>
<dbReference type="GO" id="GO:0000287">
    <property type="term" value="F:magnesium ion binding"/>
    <property type="evidence" value="ECO:0007669"/>
    <property type="project" value="UniProtKB-UniRule"/>
</dbReference>
<feature type="binding site" evidence="2">
    <location>
        <position position="195"/>
    </location>
    <ligand>
        <name>substrate</name>
    </ligand>
</feature>
<keyword evidence="1 2" id="KW-0808">Transferase</keyword>
<dbReference type="RefSeq" id="WP_183959354.1">
    <property type="nucleotide sequence ID" value="NZ_JACHHP010000001.1"/>
</dbReference>
<dbReference type="EC" id="2.5.1.31" evidence="2"/>
<comment type="function">
    <text evidence="2">Catalyzes the sequential condensation of isopentenyl diphosphate (IPP) with (2E,6E)-farnesyl diphosphate (E,E-FPP) to yield (2Z,6Z,10Z,14Z,18Z,22Z,26Z,30Z,34E,38E)-undecaprenyl diphosphate (di-trans,octa-cis-UPP). UPP is the precursor of glycosyl carrier lipid in the biosynthesis of bacterial cell wall polysaccharide components such as peptidoglycan and lipopolysaccharide.</text>
</comment>
<feature type="binding site" evidence="2">
    <location>
        <position position="44"/>
    </location>
    <ligand>
        <name>substrate</name>
    </ligand>
</feature>
<evidence type="ECO:0000256" key="1">
    <source>
        <dbReference type="ARBA" id="ARBA00022679"/>
    </source>
</evidence>
<dbReference type="HAMAP" id="MF_01139">
    <property type="entry name" value="ISPT"/>
    <property type="match status" value="1"/>
</dbReference>
<dbReference type="CDD" id="cd00475">
    <property type="entry name" value="Cis_IPPS"/>
    <property type="match status" value="1"/>
</dbReference>
<dbReference type="InterPro" id="IPR001441">
    <property type="entry name" value="UPP_synth-like"/>
</dbReference>
<dbReference type="SUPFAM" id="SSF64005">
    <property type="entry name" value="Undecaprenyl diphosphate synthase"/>
    <property type="match status" value="1"/>
</dbReference>
<feature type="binding site" evidence="2">
    <location>
        <position position="78"/>
    </location>
    <ligand>
        <name>substrate</name>
    </ligand>
</feature>
<organism evidence="3 4">
    <name type="scientific">Chiayiivirga flava</name>
    <dbReference type="NCBI Taxonomy" id="659595"/>
    <lineage>
        <taxon>Bacteria</taxon>
        <taxon>Pseudomonadati</taxon>
        <taxon>Pseudomonadota</taxon>
        <taxon>Gammaproteobacteria</taxon>
        <taxon>Lysobacterales</taxon>
        <taxon>Lysobacteraceae</taxon>
        <taxon>Chiayiivirga</taxon>
    </lineage>
</organism>
<proteinExistence type="inferred from homology"/>
<dbReference type="AlphaFoldDB" id="A0A7W8D2T6"/>
<sequence length="257" mass="28394">MNADVSHAAVSPAAPARKPRHIAIVMDGNGRWAQARHRPRTIGHRAGARAVNACIDACLDDGIEVLTLFAFSSENWRRPKEEVGALMQLFLRALDREVDELLRRGVRVRFVGERAAFAPELRSRMARAEELTRGNTRLHLCIAANYGGRWDIAQAARALALRAAAGDIDPARIDEHMLAPQIALSDLPDADLFIRTGGERRISNFLLWQLAYCELYFTDILWPDFDAAALRAAIADFAGRERRFGMTAAQIAAGATP</sequence>
<comment type="subunit">
    <text evidence="2">Homodimer.</text>
</comment>
<dbReference type="NCBIfam" id="TIGR00055">
    <property type="entry name" value="uppS"/>
    <property type="match status" value="1"/>
</dbReference>
<comment type="catalytic activity">
    <reaction evidence="2">
        <text>8 isopentenyl diphosphate + (2E,6E)-farnesyl diphosphate = di-trans,octa-cis-undecaprenyl diphosphate + 8 diphosphate</text>
        <dbReference type="Rhea" id="RHEA:27551"/>
        <dbReference type="ChEBI" id="CHEBI:33019"/>
        <dbReference type="ChEBI" id="CHEBI:58405"/>
        <dbReference type="ChEBI" id="CHEBI:128769"/>
        <dbReference type="ChEBI" id="CHEBI:175763"/>
        <dbReference type="EC" id="2.5.1.31"/>
    </reaction>
</comment>
<dbReference type="PANTHER" id="PTHR10291">
    <property type="entry name" value="DEHYDRODOLICHYL DIPHOSPHATE SYNTHASE FAMILY MEMBER"/>
    <property type="match status" value="1"/>
</dbReference>
<protein>
    <recommendedName>
        <fullName evidence="2">Ditrans,polycis-undecaprenyl-diphosphate synthase ((2E,6E)-farnesyl-diphosphate specific)</fullName>
        <ecNumber evidence="2">2.5.1.31</ecNumber>
    </recommendedName>
    <alternativeName>
        <fullName evidence="2">Ditrans,polycis-undecaprenylcistransferase</fullName>
    </alternativeName>
    <alternativeName>
        <fullName evidence="2">Undecaprenyl diphosphate synthase</fullName>
        <shortName evidence="2">UDS</shortName>
    </alternativeName>
    <alternativeName>
        <fullName evidence="2">Undecaprenyl pyrophosphate synthase</fullName>
        <shortName evidence="2">UPP synthase</shortName>
    </alternativeName>
</protein>
<dbReference type="GO" id="GO:0009252">
    <property type="term" value="P:peptidoglycan biosynthetic process"/>
    <property type="evidence" value="ECO:0007669"/>
    <property type="project" value="UniProtKB-UniRule"/>
</dbReference>
<dbReference type="GO" id="GO:0005829">
    <property type="term" value="C:cytosol"/>
    <property type="evidence" value="ECO:0007669"/>
    <property type="project" value="TreeGrafter"/>
</dbReference>
<feature type="binding site" evidence="2">
    <location>
        <position position="40"/>
    </location>
    <ligand>
        <name>substrate</name>
    </ligand>
</feature>
<dbReference type="GO" id="GO:0008360">
    <property type="term" value="P:regulation of cell shape"/>
    <property type="evidence" value="ECO:0007669"/>
    <property type="project" value="UniProtKB-KW"/>
</dbReference>
<dbReference type="Gene3D" id="3.40.1180.10">
    <property type="entry name" value="Decaprenyl diphosphate synthase-like"/>
    <property type="match status" value="1"/>
</dbReference>
<dbReference type="GO" id="GO:0071555">
    <property type="term" value="P:cell wall organization"/>
    <property type="evidence" value="ECO:0007669"/>
    <property type="project" value="UniProtKB-KW"/>
</dbReference>
<keyword evidence="2" id="KW-0573">Peptidoglycan synthesis</keyword>
<keyword evidence="4" id="KW-1185">Reference proteome</keyword>
<dbReference type="InterPro" id="IPR018520">
    <property type="entry name" value="UPP_synth-like_CS"/>
</dbReference>
<evidence type="ECO:0000313" key="4">
    <source>
        <dbReference type="Proteomes" id="UP000521199"/>
    </source>
</evidence>
<feature type="binding site" evidence="2">
    <location>
        <begin position="72"/>
        <end position="74"/>
    </location>
    <ligand>
        <name>substrate</name>
    </ligand>
</feature>
<dbReference type="InterPro" id="IPR036424">
    <property type="entry name" value="UPP_synth-like_sf"/>
</dbReference>
<feature type="active site" description="Proton acceptor" evidence="2">
    <location>
        <position position="75"/>
    </location>
</feature>
<feature type="binding site" evidence="2">
    <location>
        <position position="27"/>
    </location>
    <ligand>
        <name>Mg(2+)</name>
        <dbReference type="ChEBI" id="CHEBI:18420"/>
    </ligand>
</feature>
<dbReference type="GO" id="GO:0016094">
    <property type="term" value="P:polyprenol biosynthetic process"/>
    <property type="evidence" value="ECO:0007669"/>
    <property type="project" value="TreeGrafter"/>
</dbReference>
<name>A0A7W8D2T6_9GAMM</name>
<evidence type="ECO:0000256" key="2">
    <source>
        <dbReference type="HAMAP-Rule" id="MF_01139"/>
    </source>
</evidence>
<keyword evidence="2" id="KW-0961">Cell wall biogenesis/degradation</keyword>
<comment type="similarity">
    <text evidence="2">Belongs to the UPP synthase family.</text>
</comment>
<feature type="active site" evidence="2">
    <location>
        <position position="27"/>
    </location>
</feature>
<keyword evidence="2" id="KW-0460">Magnesium</keyword>
<keyword evidence="2" id="KW-0479">Metal-binding</keyword>
<dbReference type="Pfam" id="PF01255">
    <property type="entry name" value="Prenyltransf"/>
    <property type="match status" value="1"/>
</dbReference>
<dbReference type="FunFam" id="3.40.1180.10:FF:000001">
    <property type="entry name" value="(2E,6E)-farnesyl-diphosphate-specific ditrans,polycis-undecaprenyl-diphosphate synthase"/>
    <property type="match status" value="1"/>
</dbReference>
<dbReference type="EMBL" id="JACHHP010000001">
    <property type="protein sequence ID" value="MBB5206923.1"/>
    <property type="molecule type" value="Genomic_DNA"/>
</dbReference>
<evidence type="ECO:0000313" key="3">
    <source>
        <dbReference type="EMBL" id="MBB5206923.1"/>
    </source>
</evidence>